<dbReference type="EMBL" id="SRLB01000001">
    <property type="protein sequence ID" value="TGE02685.1"/>
    <property type="molecule type" value="Genomic_DNA"/>
</dbReference>
<feature type="transmembrane region" description="Helical" evidence="6">
    <location>
        <begin position="784"/>
        <end position="810"/>
    </location>
</feature>
<keyword evidence="4 6" id="KW-1133">Transmembrane helix</keyword>
<evidence type="ECO:0000313" key="9">
    <source>
        <dbReference type="Proteomes" id="UP000297535"/>
    </source>
</evidence>
<dbReference type="PANTHER" id="PTHR30287">
    <property type="entry name" value="MEMBRANE COMPONENT OF PREDICTED ABC SUPERFAMILY METABOLITE UPTAKE TRANSPORTER"/>
    <property type="match status" value="1"/>
</dbReference>
<feature type="transmembrane region" description="Helical" evidence="6">
    <location>
        <begin position="41"/>
        <end position="61"/>
    </location>
</feature>
<organism evidence="8 9">
    <name type="scientific">Methylobacterium nonmethylotrophicum</name>
    <dbReference type="NCBI Taxonomy" id="1141884"/>
    <lineage>
        <taxon>Bacteria</taxon>
        <taxon>Pseudomonadati</taxon>
        <taxon>Pseudomonadota</taxon>
        <taxon>Alphaproteobacteria</taxon>
        <taxon>Hyphomicrobiales</taxon>
        <taxon>Methylobacteriaceae</taxon>
        <taxon>Methylobacterium</taxon>
    </lineage>
</organism>
<gene>
    <name evidence="8" type="ORF">EU555_02695</name>
</gene>
<feature type="domain" description="ABC3 transporter permease C-terminal" evidence="7">
    <location>
        <begin position="744"/>
        <end position="857"/>
    </location>
</feature>
<feature type="domain" description="ABC3 transporter permease C-terminal" evidence="7">
    <location>
        <begin position="285"/>
        <end position="395"/>
    </location>
</feature>
<dbReference type="InterPro" id="IPR003838">
    <property type="entry name" value="ABC3_permease_C"/>
</dbReference>
<feature type="transmembrane region" description="Helical" evidence="6">
    <location>
        <begin position="739"/>
        <end position="763"/>
    </location>
</feature>
<evidence type="ECO:0000256" key="2">
    <source>
        <dbReference type="ARBA" id="ARBA00022475"/>
    </source>
</evidence>
<feature type="transmembrane region" description="Helical" evidence="6">
    <location>
        <begin position="830"/>
        <end position="853"/>
    </location>
</feature>
<feature type="transmembrane region" description="Helical" evidence="6">
    <location>
        <begin position="493"/>
        <end position="517"/>
    </location>
</feature>
<dbReference type="PANTHER" id="PTHR30287:SF1">
    <property type="entry name" value="INNER MEMBRANE PROTEIN"/>
    <property type="match status" value="1"/>
</dbReference>
<sequence length="864" mass="90420">MHGSLPRIPARPPGAEPAGASRLPLTLRLALRELRGGLRGFTVLLACIAIGVATIAGVASLSRSLSDGLAREGRKILGGDVTFGLVHREASPQERAFLEARGRVSTVGFTRAMASAGDKGAALVELKAVGPDYPAVGALTTEPALPPAEIFSARDGVHGAAADPALLARLDLKLGDRLTVGGAEIVLRTVLVTEPDKIAGGIGFGPRLMVSLDALRASGLVQPGSLNRFVYRVMLPEGDDAAVERMMGEARTALPEAGWEIRSRLNADPRFARSIERFTQFLTLVGLTALLVGGVGVANAVRAFVERKRASIATLKSLGAPGSQVVGIYLTQVMLIAGIGIAAGLVIGAVLPFGLDAAFGSLLPLPLDPTLAPGELAVAALYGVLTALAFAIGPLGRAHDVAVSGLFRDTVDPDRRWPRPRYLAVLALALVGLVGLALLTAYDRSVALIFIAAAGLAFGLLRLVALGMMALARRLPRPAKAAPRLALANLHRPGALTPSIVLSLGLGITLLVTLSLIDANITRTLTRSLPAKAPSLFFLDIPSREAEAFDQFLGKAAPRAKIERVPMMRGRITALNGVPAAQVKAGEDAAWVLDGDRGITYAEDLPDGSRVTAGRWWTGEDASKPLVSFDDQLARSLGLKVGDRVTVNVLGRSLTVEIANLRHVEWRNLGINFVMVFSPGTFRGAPHSDLATLTLPEGPDSALEARILRDAARQFPSVSSVRVKDALDAVNDLVGKLVFAIRGASAVAVATSLFVLAGALAAGHRARLYDAVVLKTLGATRARLLAAYTLEYGALGLATALFGLLAGTLAGWTILTRVMQLDFALDLSGALLAAFLAVVVAVTLGLAGTWRILGQKPAQYLRNL</sequence>
<reference evidence="8 9" key="1">
    <citation type="submission" date="2019-04" db="EMBL/GenBank/DDBJ databases">
        <authorList>
            <person name="Feng G."/>
            <person name="Zhu H."/>
        </authorList>
    </citation>
    <scope>NUCLEOTIDE SEQUENCE [LARGE SCALE GENOMIC DNA]</scope>
    <source>
        <strain evidence="8 9">6HR-1</strain>
    </source>
</reference>
<keyword evidence="5 6" id="KW-0472">Membrane</keyword>
<protein>
    <submittedName>
        <fullName evidence="8">FtsX-like permease family protein</fullName>
    </submittedName>
</protein>
<comment type="subcellular location">
    <subcellularLocation>
        <location evidence="1">Cell membrane</location>
        <topology evidence="1">Multi-pass membrane protein</topology>
    </subcellularLocation>
</comment>
<feature type="transmembrane region" description="Helical" evidence="6">
    <location>
        <begin position="422"/>
        <end position="442"/>
    </location>
</feature>
<keyword evidence="2" id="KW-1003">Cell membrane</keyword>
<dbReference type="OrthoDB" id="9775544at2"/>
<name>A0A4Z0NYE0_9HYPH</name>
<keyword evidence="9" id="KW-1185">Reference proteome</keyword>
<dbReference type="Pfam" id="PF02687">
    <property type="entry name" value="FtsX"/>
    <property type="match status" value="2"/>
</dbReference>
<evidence type="ECO:0000313" key="8">
    <source>
        <dbReference type="EMBL" id="TGE02685.1"/>
    </source>
</evidence>
<feature type="transmembrane region" description="Helical" evidence="6">
    <location>
        <begin position="281"/>
        <end position="305"/>
    </location>
</feature>
<dbReference type="AlphaFoldDB" id="A0A4Z0NYE0"/>
<dbReference type="InterPro" id="IPR038766">
    <property type="entry name" value="Membrane_comp_ABC_pdt"/>
</dbReference>
<evidence type="ECO:0000256" key="1">
    <source>
        <dbReference type="ARBA" id="ARBA00004651"/>
    </source>
</evidence>
<accession>A0A4Z0NYE0</accession>
<evidence type="ECO:0000256" key="3">
    <source>
        <dbReference type="ARBA" id="ARBA00022692"/>
    </source>
</evidence>
<dbReference type="RefSeq" id="WP_135412879.1">
    <property type="nucleotide sequence ID" value="NZ_SRLB01000001.1"/>
</dbReference>
<comment type="caution">
    <text evidence="8">The sequence shown here is derived from an EMBL/GenBank/DDBJ whole genome shotgun (WGS) entry which is preliminary data.</text>
</comment>
<evidence type="ECO:0000256" key="6">
    <source>
        <dbReference type="SAM" id="Phobius"/>
    </source>
</evidence>
<feature type="transmembrane region" description="Helical" evidence="6">
    <location>
        <begin position="371"/>
        <end position="392"/>
    </location>
</feature>
<evidence type="ECO:0000256" key="5">
    <source>
        <dbReference type="ARBA" id="ARBA00023136"/>
    </source>
</evidence>
<evidence type="ECO:0000259" key="7">
    <source>
        <dbReference type="Pfam" id="PF02687"/>
    </source>
</evidence>
<evidence type="ECO:0000256" key="4">
    <source>
        <dbReference type="ARBA" id="ARBA00022989"/>
    </source>
</evidence>
<feature type="transmembrane region" description="Helical" evidence="6">
    <location>
        <begin position="448"/>
        <end position="472"/>
    </location>
</feature>
<dbReference type="Proteomes" id="UP000297535">
    <property type="component" value="Unassembled WGS sequence"/>
</dbReference>
<proteinExistence type="predicted"/>
<keyword evidence="3 6" id="KW-0812">Transmembrane</keyword>
<feature type="transmembrane region" description="Helical" evidence="6">
    <location>
        <begin position="326"/>
        <end position="351"/>
    </location>
</feature>
<dbReference type="GO" id="GO:0005886">
    <property type="term" value="C:plasma membrane"/>
    <property type="evidence" value="ECO:0007669"/>
    <property type="project" value="UniProtKB-SubCell"/>
</dbReference>